<dbReference type="Pfam" id="PF12898">
    <property type="entry name" value="Stc1"/>
    <property type="match status" value="1"/>
</dbReference>
<feature type="domain" description="Stc1" evidence="2">
    <location>
        <begin position="23"/>
        <end position="106"/>
    </location>
</feature>
<dbReference type="STRING" id="1209926.A0A1G4B8N5"/>
<feature type="compositionally biased region" description="Basic and acidic residues" evidence="1">
    <location>
        <begin position="311"/>
        <end position="329"/>
    </location>
</feature>
<feature type="region of interest" description="Disordered" evidence="1">
    <location>
        <begin position="253"/>
        <end position="351"/>
    </location>
</feature>
<evidence type="ECO:0000313" key="3">
    <source>
        <dbReference type="EMBL" id="OHE97632.1"/>
    </source>
</evidence>
<dbReference type="EMBL" id="MJBS01000055">
    <property type="protein sequence ID" value="OHE97632.1"/>
    <property type="molecule type" value="Genomic_DNA"/>
</dbReference>
<sequence length="351" mass="38990">MSANALRPNGPLNNGQKTTDKYRCKIGGEWRPWSSFSKKQQKLVQDKLDQRVSIDHANSGMVCRVHSGEPVKEIRCEGPCDKIQVLDQFSKNNRTKGVNICKSCQHWINTQEPGYTPWAGPNTQLDPLEDTDDYETRLPTEPSDIFDFHSEAERPLAPVTGTNGITVPGNVETKLQSLSINDSASHKITAPTLGIDSTAFANRKASSVISNNTETGSESLLKGPNIWFTHAKIAQSYRSGIEYNAYDSTGQQHLKTKTHTVQSGHSSTMSSMAAASNSHAQTDERGRPQRASNAQAHNPARVVPSGPWPGDRQRDRKQLTEQEHRDLQRNRPSRQPVTVPYGNYDDDDDDE</sequence>
<dbReference type="OrthoDB" id="3514033at2759"/>
<proteinExistence type="predicted"/>
<evidence type="ECO:0000313" key="4">
    <source>
        <dbReference type="Proteomes" id="UP000176998"/>
    </source>
</evidence>
<protein>
    <recommendedName>
        <fullName evidence="2">Stc1 domain-containing protein</fullName>
    </recommendedName>
</protein>
<accession>A0A1G4B8N5</accession>
<dbReference type="InterPro" id="IPR024630">
    <property type="entry name" value="Stc1"/>
</dbReference>
<dbReference type="AlphaFoldDB" id="A0A1G4B8N5"/>
<feature type="compositionally biased region" description="Low complexity" evidence="1">
    <location>
        <begin position="263"/>
        <end position="280"/>
    </location>
</feature>
<dbReference type="Proteomes" id="UP000176998">
    <property type="component" value="Unassembled WGS sequence"/>
</dbReference>
<evidence type="ECO:0000259" key="2">
    <source>
        <dbReference type="Pfam" id="PF12898"/>
    </source>
</evidence>
<evidence type="ECO:0000256" key="1">
    <source>
        <dbReference type="SAM" id="MobiDB-lite"/>
    </source>
</evidence>
<dbReference type="GeneID" id="34560195"/>
<organism evidence="3 4">
    <name type="scientific">Colletotrichum orchidophilum</name>
    <dbReference type="NCBI Taxonomy" id="1209926"/>
    <lineage>
        <taxon>Eukaryota</taxon>
        <taxon>Fungi</taxon>
        <taxon>Dikarya</taxon>
        <taxon>Ascomycota</taxon>
        <taxon>Pezizomycotina</taxon>
        <taxon>Sordariomycetes</taxon>
        <taxon>Hypocreomycetidae</taxon>
        <taxon>Glomerellales</taxon>
        <taxon>Glomerellaceae</taxon>
        <taxon>Colletotrichum</taxon>
    </lineage>
</organism>
<comment type="caution">
    <text evidence="3">The sequence shown here is derived from an EMBL/GenBank/DDBJ whole genome shotgun (WGS) entry which is preliminary data.</text>
</comment>
<reference evidence="3 4" key="1">
    <citation type="submission" date="2016-09" db="EMBL/GenBank/DDBJ databases">
        <authorList>
            <person name="Capua I."/>
            <person name="De Benedictis P."/>
            <person name="Joannis T."/>
            <person name="Lombin L.H."/>
            <person name="Cattoli G."/>
        </authorList>
    </citation>
    <scope>NUCLEOTIDE SEQUENCE [LARGE SCALE GENOMIC DNA]</scope>
    <source>
        <strain evidence="3 4">IMI 309357</strain>
    </source>
</reference>
<dbReference type="RefSeq" id="XP_022474785.1">
    <property type="nucleotide sequence ID" value="XM_022618685.1"/>
</dbReference>
<name>A0A1G4B8N5_9PEZI</name>
<keyword evidence="4" id="KW-1185">Reference proteome</keyword>
<gene>
    <name evidence="3" type="ORF">CORC01_07047</name>
</gene>